<dbReference type="PANTHER" id="PTHR43566">
    <property type="entry name" value="CONSERVED PROTEIN"/>
    <property type="match status" value="1"/>
</dbReference>
<proteinExistence type="predicted"/>
<organism evidence="3 4">
    <name type="scientific">Desulfosudis oleivorans (strain DSM 6200 / JCM 39069 / Hxd3)</name>
    <name type="common">Desulfococcus oleovorans</name>
    <dbReference type="NCBI Taxonomy" id="96561"/>
    <lineage>
        <taxon>Bacteria</taxon>
        <taxon>Pseudomonadati</taxon>
        <taxon>Thermodesulfobacteriota</taxon>
        <taxon>Desulfobacteria</taxon>
        <taxon>Desulfobacterales</taxon>
        <taxon>Desulfosudaceae</taxon>
        <taxon>Desulfosudis</taxon>
    </lineage>
</organism>
<evidence type="ECO:0000313" key="3">
    <source>
        <dbReference type="EMBL" id="ABW67617.1"/>
    </source>
</evidence>
<sequence>MIQRKLKLPPAGTETFFLWGPRQTGKSTLLKTLYPKAVWIDLLKAEEFRRYLNNPEFLRQELPLKGKMPFVVIDEVQKLPELLDEVHWLFENRNVHFALCGSSARKVKRGAANLLGGRAIRYELFGLSAAELGSDFDLTRVLNHGYLPRIYLAKQPERLLNAYVANYLKDEIAAEGLVRNLPVFSDFLNMAALSDTEPVNFSTIARDCGVSSQTIRAYFQILEDTLLGRWLPSFRKRPKRRVAASAKFYFSDVGIVNVLAKRGKLEIGSELFGKAFENWCFHELNAYNMYNEVSAAFHYWRLAGGTEVDFIINNMDVAIEAKASRKITNNHLKGLRSLKEDHSVVKRRVVVCCENKPRTTSDGIEILPAEKFLQFLWQGKLF</sequence>
<dbReference type="Pfam" id="PF13173">
    <property type="entry name" value="AAA_14"/>
    <property type="match status" value="1"/>
</dbReference>
<keyword evidence="4" id="KW-1185">Reference proteome</keyword>
<dbReference type="RefSeq" id="WP_012175232.1">
    <property type="nucleotide sequence ID" value="NC_009943.1"/>
</dbReference>
<dbReference type="SUPFAM" id="SSF52540">
    <property type="entry name" value="P-loop containing nucleoside triphosphate hydrolases"/>
    <property type="match status" value="1"/>
</dbReference>
<dbReference type="PANTHER" id="PTHR43566:SF2">
    <property type="entry name" value="DUF4143 DOMAIN-CONTAINING PROTEIN"/>
    <property type="match status" value="1"/>
</dbReference>
<dbReference type="EMBL" id="CP000859">
    <property type="protein sequence ID" value="ABW67617.1"/>
    <property type="molecule type" value="Genomic_DNA"/>
</dbReference>
<protein>
    <submittedName>
        <fullName evidence="3">AAA+ superfamily protein</fullName>
    </submittedName>
</protein>
<evidence type="ECO:0000313" key="4">
    <source>
        <dbReference type="Proteomes" id="UP000008561"/>
    </source>
</evidence>
<evidence type="ECO:0000259" key="2">
    <source>
        <dbReference type="Pfam" id="PF13635"/>
    </source>
</evidence>
<dbReference type="InterPro" id="IPR041682">
    <property type="entry name" value="AAA_14"/>
</dbReference>
<dbReference type="InterPro" id="IPR025420">
    <property type="entry name" value="DUF4143"/>
</dbReference>
<evidence type="ECO:0000259" key="1">
    <source>
        <dbReference type="Pfam" id="PF13173"/>
    </source>
</evidence>
<dbReference type="STRING" id="96561.Dole_1813"/>
<dbReference type="eggNOG" id="COG1373">
    <property type="taxonomic scope" value="Bacteria"/>
</dbReference>
<feature type="domain" description="AAA" evidence="1">
    <location>
        <begin position="16"/>
        <end position="132"/>
    </location>
</feature>
<reference evidence="3 4" key="1">
    <citation type="submission" date="2007-10" db="EMBL/GenBank/DDBJ databases">
        <title>Complete sequence of Desulfococcus oleovorans Hxd3.</title>
        <authorList>
            <consortium name="US DOE Joint Genome Institute"/>
            <person name="Copeland A."/>
            <person name="Lucas S."/>
            <person name="Lapidus A."/>
            <person name="Barry K."/>
            <person name="Glavina del Rio T."/>
            <person name="Dalin E."/>
            <person name="Tice H."/>
            <person name="Pitluck S."/>
            <person name="Kiss H."/>
            <person name="Brettin T."/>
            <person name="Bruce D."/>
            <person name="Detter J.C."/>
            <person name="Han C."/>
            <person name="Schmutz J."/>
            <person name="Larimer F."/>
            <person name="Land M."/>
            <person name="Hauser L."/>
            <person name="Kyrpides N."/>
            <person name="Kim E."/>
            <person name="Wawrik B."/>
            <person name="Richardson P."/>
        </authorList>
    </citation>
    <scope>NUCLEOTIDE SEQUENCE [LARGE SCALE GENOMIC DNA]</scope>
    <source>
        <strain evidence="4">DSM 6200 / JCM 39069 / Hxd3</strain>
    </source>
</reference>
<dbReference type="AlphaFoldDB" id="A9A0Z2"/>
<accession>A9A0Z2</accession>
<dbReference type="HOGENOM" id="CLU_041527_3_1_7"/>
<dbReference type="Pfam" id="PF13635">
    <property type="entry name" value="DUF4143"/>
    <property type="match status" value="1"/>
</dbReference>
<name>A9A0Z2_DESOH</name>
<dbReference type="OrthoDB" id="9783412at2"/>
<dbReference type="Proteomes" id="UP000008561">
    <property type="component" value="Chromosome"/>
</dbReference>
<dbReference type="KEGG" id="dol:Dole_1813"/>
<feature type="domain" description="DUF4143" evidence="2">
    <location>
        <begin position="170"/>
        <end position="324"/>
    </location>
</feature>
<gene>
    <name evidence="3" type="ordered locus">Dole_1813</name>
</gene>
<dbReference type="InterPro" id="IPR027417">
    <property type="entry name" value="P-loop_NTPase"/>
</dbReference>